<sequence>RSFTSNHTKRKTWINAVRWTPEVLCSTHFSPSAFVEKANRIELRIDAVPFYWKGQAKEAKKDSMNELTETKNDESVADVSRLGLAFA</sequence>
<keyword evidence="2" id="KW-0863">Zinc-finger</keyword>
<name>A0AAN5D7X3_9BILA</name>
<organism evidence="6 7">
    <name type="scientific">Pristionchus mayeri</name>
    <dbReference type="NCBI Taxonomy" id="1317129"/>
    <lineage>
        <taxon>Eukaryota</taxon>
        <taxon>Metazoa</taxon>
        <taxon>Ecdysozoa</taxon>
        <taxon>Nematoda</taxon>
        <taxon>Chromadorea</taxon>
        <taxon>Rhabditida</taxon>
        <taxon>Rhabditina</taxon>
        <taxon>Diplogasteromorpha</taxon>
        <taxon>Diplogasteroidea</taxon>
        <taxon>Neodiplogasteridae</taxon>
        <taxon>Pristionchus</taxon>
    </lineage>
</organism>
<dbReference type="AlphaFoldDB" id="A0AAN5D7X3"/>
<keyword evidence="4" id="KW-0238">DNA-binding</keyword>
<evidence type="ECO:0000313" key="7">
    <source>
        <dbReference type="Proteomes" id="UP001328107"/>
    </source>
</evidence>
<evidence type="ECO:0000256" key="3">
    <source>
        <dbReference type="ARBA" id="ARBA00022833"/>
    </source>
</evidence>
<accession>A0AAN5D7X3</accession>
<evidence type="ECO:0000256" key="1">
    <source>
        <dbReference type="ARBA" id="ARBA00022723"/>
    </source>
</evidence>
<reference evidence="7" key="1">
    <citation type="submission" date="2022-10" db="EMBL/GenBank/DDBJ databases">
        <title>Genome assembly of Pristionchus species.</title>
        <authorList>
            <person name="Yoshida K."/>
            <person name="Sommer R.J."/>
        </authorList>
    </citation>
    <scope>NUCLEOTIDE SEQUENCE [LARGE SCALE GENOMIC DNA]</scope>
    <source>
        <strain evidence="7">RS5460</strain>
    </source>
</reference>
<dbReference type="InterPro" id="IPR006612">
    <property type="entry name" value="THAP_Znf"/>
</dbReference>
<keyword evidence="3" id="KW-0862">Zinc</keyword>
<gene>
    <name evidence="6" type="ORF">PMAYCL1PPCAC_27872</name>
</gene>
<evidence type="ECO:0000259" key="5">
    <source>
        <dbReference type="Pfam" id="PF05485"/>
    </source>
</evidence>
<dbReference type="SUPFAM" id="SSF57716">
    <property type="entry name" value="Glucocorticoid receptor-like (DNA-binding domain)"/>
    <property type="match status" value="1"/>
</dbReference>
<keyword evidence="1" id="KW-0479">Metal-binding</keyword>
<comment type="caution">
    <text evidence="6">The sequence shown here is derived from an EMBL/GenBank/DDBJ whole genome shotgun (WGS) entry which is preliminary data.</text>
</comment>
<dbReference type="GO" id="GO:0008270">
    <property type="term" value="F:zinc ion binding"/>
    <property type="evidence" value="ECO:0007669"/>
    <property type="project" value="UniProtKB-KW"/>
</dbReference>
<proteinExistence type="predicted"/>
<dbReference type="Proteomes" id="UP001328107">
    <property type="component" value="Unassembled WGS sequence"/>
</dbReference>
<dbReference type="GO" id="GO:0003677">
    <property type="term" value="F:DNA binding"/>
    <property type="evidence" value="ECO:0007669"/>
    <property type="project" value="UniProtKB-KW"/>
</dbReference>
<protein>
    <recommendedName>
        <fullName evidence="5">THAP-type domain-containing protein</fullName>
    </recommendedName>
</protein>
<evidence type="ECO:0000256" key="4">
    <source>
        <dbReference type="ARBA" id="ARBA00023125"/>
    </source>
</evidence>
<feature type="non-terminal residue" evidence="6">
    <location>
        <position position="1"/>
    </location>
</feature>
<dbReference type="Pfam" id="PF05485">
    <property type="entry name" value="THAP"/>
    <property type="match status" value="1"/>
</dbReference>
<evidence type="ECO:0000256" key="2">
    <source>
        <dbReference type="ARBA" id="ARBA00022771"/>
    </source>
</evidence>
<feature type="domain" description="THAP-type" evidence="5">
    <location>
        <begin position="3"/>
        <end position="50"/>
    </location>
</feature>
<keyword evidence="7" id="KW-1185">Reference proteome</keyword>
<dbReference type="EMBL" id="BTRK01000006">
    <property type="protein sequence ID" value="GMR57677.1"/>
    <property type="molecule type" value="Genomic_DNA"/>
</dbReference>
<evidence type="ECO:0000313" key="6">
    <source>
        <dbReference type="EMBL" id="GMR57677.1"/>
    </source>
</evidence>